<reference evidence="5" key="1">
    <citation type="submission" date="2019-02" db="EMBL/GenBank/DDBJ databases">
        <authorList>
            <person name="Li S.-H."/>
        </authorList>
    </citation>
    <scope>NUCLEOTIDE SEQUENCE</scope>
    <source>
        <strain evidence="5">IMCC8485</strain>
    </source>
</reference>
<dbReference type="InterPro" id="IPR036291">
    <property type="entry name" value="NAD(P)-bd_dom_sf"/>
</dbReference>
<keyword evidence="2" id="KW-0560">Oxidoreductase</keyword>
<sequence>MKNLKQKVAVVTGAGSGIGRATALALADEGCLLAISDISEPNLEDTRLAVEALGAKVLANVLDVANREAFENYASDVANTFGKVNIVINNAGVIVRGSLQNTSIEDFEWIMNINFWGMVYGSMAFLPYLKESGEGHICNVSSMFGMMAPANVGAYAAGKFAVRAFSETLRTELDVEECGVSVTSIHPGMIKTTLLRDGRLDPSLLEEIGAADEEEAHAQYTQKAFNTPEKVADSIIKGIKKNKMRVLVGFDAYLVDWATRLTPVLFRRLATKILKIDKAKRQKAAAASA</sequence>
<comment type="caution">
    <text evidence="5">The sequence shown here is derived from an EMBL/GenBank/DDBJ whole genome shotgun (WGS) entry which is preliminary data.</text>
</comment>
<name>A0ABT3SZF4_9GAMM</name>
<dbReference type="Gene3D" id="3.40.50.720">
    <property type="entry name" value="NAD(P)-binding Rossmann-like Domain"/>
    <property type="match status" value="1"/>
</dbReference>
<dbReference type="PANTHER" id="PTHR44196">
    <property type="entry name" value="DEHYDROGENASE/REDUCTASE SDR FAMILY MEMBER 7B"/>
    <property type="match status" value="1"/>
</dbReference>
<feature type="domain" description="Ketoreductase" evidence="4">
    <location>
        <begin position="7"/>
        <end position="208"/>
    </location>
</feature>
<dbReference type="PRINTS" id="PR00080">
    <property type="entry name" value="SDRFAMILY"/>
</dbReference>
<dbReference type="PROSITE" id="PS00061">
    <property type="entry name" value="ADH_SHORT"/>
    <property type="match status" value="1"/>
</dbReference>
<proteinExistence type="inferred from homology"/>
<evidence type="ECO:0000313" key="5">
    <source>
        <dbReference type="EMBL" id="MCX2975381.1"/>
    </source>
</evidence>
<dbReference type="SUPFAM" id="SSF51735">
    <property type="entry name" value="NAD(P)-binding Rossmann-fold domains"/>
    <property type="match status" value="1"/>
</dbReference>
<dbReference type="CDD" id="cd05233">
    <property type="entry name" value="SDR_c"/>
    <property type="match status" value="1"/>
</dbReference>
<dbReference type="Proteomes" id="UP001143307">
    <property type="component" value="Unassembled WGS sequence"/>
</dbReference>
<dbReference type="InterPro" id="IPR057326">
    <property type="entry name" value="KR_dom"/>
</dbReference>
<evidence type="ECO:0000256" key="3">
    <source>
        <dbReference type="RuleBase" id="RU000363"/>
    </source>
</evidence>
<dbReference type="PANTHER" id="PTHR44196:SF1">
    <property type="entry name" value="DEHYDROGENASE_REDUCTASE SDR FAMILY MEMBER 7B"/>
    <property type="match status" value="1"/>
</dbReference>
<organism evidence="5 6">
    <name type="scientific">Candidatus Seongchinamella marina</name>
    <dbReference type="NCBI Taxonomy" id="2518990"/>
    <lineage>
        <taxon>Bacteria</taxon>
        <taxon>Pseudomonadati</taxon>
        <taxon>Pseudomonadota</taxon>
        <taxon>Gammaproteobacteria</taxon>
        <taxon>Cellvibrionales</taxon>
        <taxon>Halieaceae</taxon>
        <taxon>Seongchinamella</taxon>
    </lineage>
</organism>
<dbReference type="SMART" id="SM00822">
    <property type="entry name" value="PKS_KR"/>
    <property type="match status" value="1"/>
</dbReference>
<dbReference type="InterPro" id="IPR020904">
    <property type="entry name" value="Sc_DH/Rdtase_CS"/>
</dbReference>
<comment type="similarity">
    <text evidence="1 3">Belongs to the short-chain dehydrogenases/reductases (SDR) family.</text>
</comment>
<dbReference type="PRINTS" id="PR00081">
    <property type="entry name" value="GDHRDH"/>
</dbReference>
<dbReference type="Pfam" id="PF00106">
    <property type="entry name" value="adh_short"/>
    <property type="match status" value="1"/>
</dbReference>
<dbReference type="InterPro" id="IPR002347">
    <property type="entry name" value="SDR_fam"/>
</dbReference>
<accession>A0ABT3SZF4</accession>
<gene>
    <name evidence="5" type="ORF">EYC87_17510</name>
</gene>
<dbReference type="RefSeq" id="WP_279254020.1">
    <property type="nucleotide sequence ID" value="NZ_SHNP01000007.1"/>
</dbReference>
<dbReference type="EMBL" id="SHNP01000007">
    <property type="protein sequence ID" value="MCX2975381.1"/>
    <property type="molecule type" value="Genomic_DNA"/>
</dbReference>
<keyword evidence="6" id="KW-1185">Reference proteome</keyword>
<evidence type="ECO:0000313" key="6">
    <source>
        <dbReference type="Proteomes" id="UP001143307"/>
    </source>
</evidence>
<evidence type="ECO:0000259" key="4">
    <source>
        <dbReference type="SMART" id="SM00822"/>
    </source>
</evidence>
<protein>
    <submittedName>
        <fullName evidence="5">SDR family NAD(P)-dependent oxidoreductase</fullName>
    </submittedName>
</protein>
<evidence type="ECO:0000256" key="2">
    <source>
        <dbReference type="ARBA" id="ARBA00023002"/>
    </source>
</evidence>
<evidence type="ECO:0000256" key="1">
    <source>
        <dbReference type="ARBA" id="ARBA00006484"/>
    </source>
</evidence>